<dbReference type="InterPro" id="IPR051094">
    <property type="entry name" value="Diverse_Catalytic_Enzymes"/>
</dbReference>
<keyword evidence="5" id="KW-0408">Iron</keyword>
<keyword evidence="3" id="KW-0547">Nucleotide-binding</keyword>
<dbReference type="SUPFAM" id="SSF109604">
    <property type="entry name" value="HD-domain/PDEase-like"/>
    <property type="match status" value="1"/>
</dbReference>
<dbReference type="AlphaFoldDB" id="A0A1G9D185"/>
<evidence type="ECO:0000313" key="8">
    <source>
        <dbReference type="EMBL" id="SDK57464.1"/>
    </source>
</evidence>
<dbReference type="CDD" id="cd00077">
    <property type="entry name" value="HDc"/>
    <property type="match status" value="1"/>
</dbReference>
<protein>
    <recommendedName>
        <fullName evidence="1">bis(5'-nucleosyl)-tetraphosphatase (symmetrical)</fullName>
        <ecNumber evidence="1">3.6.1.41</ecNumber>
    </recommendedName>
</protein>
<dbReference type="Proteomes" id="UP000198718">
    <property type="component" value="Unassembled WGS sequence"/>
</dbReference>
<dbReference type="InterPro" id="IPR005249">
    <property type="entry name" value="YqeK"/>
</dbReference>
<dbReference type="EC" id="3.6.1.41" evidence="1"/>
<evidence type="ECO:0000256" key="2">
    <source>
        <dbReference type="ARBA" id="ARBA00022723"/>
    </source>
</evidence>
<sequence>MDNNIITKIKDSLQNTINPKRYLHTMGVVDASIILAQKYDGDIFHATVAALLHDYAKDFSRQQLMDYINTHNLSVDPIMLEAYQLLHGKVAASIAEKKFHIDNIDILNAIKHHTTGRKNMSKLEKIIYLADFIEKGRNYPGVEELRKIAEEDLDKAVLRALNNTIVYVLSIEKLLHPNTLHARNEMLLKFEK</sequence>
<dbReference type="GO" id="GO:0046872">
    <property type="term" value="F:metal ion binding"/>
    <property type="evidence" value="ECO:0007669"/>
    <property type="project" value="UniProtKB-KW"/>
</dbReference>
<evidence type="ECO:0000256" key="3">
    <source>
        <dbReference type="ARBA" id="ARBA00022741"/>
    </source>
</evidence>
<dbReference type="InterPro" id="IPR006674">
    <property type="entry name" value="HD_domain"/>
</dbReference>
<dbReference type="NCBIfam" id="TIGR00488">
    <property type="entry name" value="bis(5'-nucleosyl)-tetraphosphatase (symmetrical) YqeK"/>
    <property type="match status" value="1"/>
</dbReference>
<dbReference type="PANTHER" id="PTHR35795:SF1">
    <property type="entry name" value="BIS(5'-NUCLEOSYL)-TETRAPHOSPHATASE, SYMMETRICAL"/>
    <property type="match status" value="1"/>
</dbReference>
<dbReference type="OrthoDB" id="5295945at2"/>
<dbReference type="PANTHER" id="PTHR35795">
    <property type="entry name" value="SLR1885 PROTEIN"/>
    <property type="match status" value="1"/>
</dbReference>
<name>A0A1G9D185_9FIRM</name>
<organism evidence="8 9">
    <name type="scientific">Natronincola ferrireducens</name>
    <dbReference type="NCBI Taxonomy" id="393762"/>
    <lineage>
        <taxon>Bacteria</taxon>
        <taxon>Bacillati</taxon>
        <taxon>Bacillota</taxon>
        <taxon>Clostridia</taxon>
        <taxon>Peptostreptococcales</taxon>
        <taxon>Natronincolaceae</taxon>
        <taxon>Natronincola</taxon>
    </lineage>
</organism>
<reference evidence="8 9" key="1">
    <citation type="submission" date="2016-10" db="EMBL/GenBank/DDBJ databases">
        <authorList>
            <person name="de Groot N.N."/>
        </authorList>
    </citation>
    <scope>NUCLEOTIDE SEQUENCE [LARGE SCALE GENOMIC DNA]</scope>
    <source>
        <strain evidence="8 9">DSM 18346</strain>
    </source>
</reference>
<evidence type="ECO:0000256" key="1">
    <source>
        <dbReference type="ARBA" id="ARBA00012506"/>
    </source>
</evidence>
<dbReference type="GO" id="GO:0000166">
    <property type="term" value="F:nucleotide binding"/>
    <property type="evidence" value="ECO:0007669"/>
    <property type="project" value="UniProtKB-KW"/>
</dbReference>
<keyword evidence="4 8" id="KW-0378">Hydrolase</keyword>
<proteinExistence type="predicted"/>
<dbReference type="Pfam" id="PF01966">
    <property type="entry name" value="HD"/>
    <property type="match status" value="1"/>
</dbReference>
<keyword evidence="2" id="KW-0479">Metal-binding</keyword>
<evidence type="ECO:0000256" key="4">
    <source>
        <dbReference type="ARBA" id="ARBA00022801"/>
    </source>
</evidence>
<dbReference type="GO" id="GO:0008803">
    <property type="term" value="F:bis(5'-nucleosyl)-tetraphosphatase (symmetrical) activity"/>
    <property type="evidence" value="ECO:0007669"/>
    <property type="project" value="UniProtKB-EC"/>
</dbReference>
<evidence type="ECO:0000313" key="9">
    <source>
        <dbReference type="Proteomes" id="UP000198718"/>
    </source>
</evidence>
<keyword evidence="9" id="KW-1185">Reference proteome</keyword>
<evidence type="ECO:0000256" key="5">
    <source>
        <dbReference type="ARBA" id="ARBA00023004"/>
    </source>
</evidence>
<dbReference type="Gene3D" id="1.10.3210.10">
    <property type="entry name" value="Hypothetical protein af1432"/>
    <property type="match status" value="1"/>
</dbReference>
<dbReference type="STRING" id="393762.SAMN05660472_01612"/>
<dbReference type="RefSeq" id="WP_090553143.1">
    <property type="nucleotide sequence ID" value="NZ_FNFP01000002.1"/>
</dbReference>
<evidence type="ECO:0000256" key="6">
    <source>
        <dbReference type="ARBA" id="ARBA00049417"/>
    </source>
</evidence>
<feature type="domain" description="HD" evidence="7">
    <location>
        <begin position="21"/>
        <end position="131"/>
    </location>
</feature>
<evidence type="ECO:0000259" key="7">
    <source>
        <dbReference type="Pfam" id="PF01966"/>
    </source>
</evidence>
<accession>A0A1G9D185</accession>
<gene>
    <name evidence="8" type="ORF">SAMN05660472_01612</name>
</gene>
<comment type="catalytic activity">
    <reaction evidence="6">
        <text>P(1),P(4)-bis(5'-adenosyl) tetraphosphate + H2O = 2 ADP + 2 H(+)</text>
        <dbReference type="Rhea" id="RHEA:24252"/>
        <dbReference type="ChEBI" id="CHEBI:15377"/>
        <dbReference type="ChEBI" id="CHEBI:15378"/>
        <dbReference type="ChEBI" id="CHEBI:58141"/>
        <dbReference type="ChEBI" id="CHEBI:456216"/>
        <dbReference type="EC" id="3.6.1.41"/>
    </reaction>
</comment>
<dbReference type="EMBL" id="FNFP01000002">
    <property type="protein sequence ID" value="SDK57464.1"/>
    <property type="molecule type" value="Genomic_DNA"/>
</dbReference>
<dbReference type="InterPro" id="IPR003607">
    <property type="entry name" value="HD/PDEase_dom"/>
</dbReference>